<keyword evidence="2 7" id="KW-0240">DNA-directed RNA polymerase</keyword>
<dbReference type="AlphaFoldDB" id="A0A1R0H296"/>
<evidence type="ECO:0000259" key="6">
    <source>
        <dbReference type="Pfam" id="PF17875"/>
    </source>
</evidence>
<comment type="subcellular location">
    <subcellularLocation>
        <location evidence="1">Nucleus</location>
    </subcellularLocation>
</comment>
<dbReference type="GO" id="GO:0006352">
    <property type="term" value="P:DNA-templated transcription initiation"/>
    <property type="evidence" value="ECO:0007669"/>
    <property type="project" value="InterPro"/>
</dbReference>
<feature type="region of interest" description="Disordered" evidence="5">
    <location>
        <begin position="237"/>
        <end position="317"/>
    </location>
</feature>
<evidence type="ECO:0000256" key="3">
    <source>
        <dbReference type="ARBA" id="ARBA00023163"/>
    </source>
</evidence>
<keyword evidence="3" id="KW-0804">Transcription</keyword>
<feature type="compositionally biased region" description="Polar residues" evidence="5">
    <location>
        <begin position="277"/>
        <end position="289"/>
    </location>
</feature>
<proteinExistence type="predicted"/>
<feature type="region of interest" description="Disordered" evidence="5">
    <location>
        <begin position="1"/>
        <end position="80"/>
    </location>
</feature>
<dbReference type="InterPro" id="IPR036898">
    <property type="entry name" value="RNA_pol_Rpb7-like_N_sf"/>
</dbReference>
<dbReference type="GO" id="GO:0006362">
    <property type="term" value="P:transcription elongation by RNA polymerase I"/>
    <property type="evidence" value="ECO:0007669"/>
    <property type="project" value="TreeGrafter"/>
</dbReference>
<keyword evidence="8" id="KW-1185">Reference proteome</keyword>
<feature type="domain" description="RPA43 OB" evidence="6">
    <location>
        <begin position="184"/>
        <end position="342"/>
    </location>
</feature>
<dbReference type="InterPro" id="IPR041178">
    <property type="entry name" value="RPA43_OB"/>
</dbReference>
<dbReference type="Proteomes" id="UP000187455">
    <property type="component" value="Unassembled WGS sequence"/>
</dbReference>
<keyword evidence="4" id="KW-0539">Nucleus</keyword>
<organism evidence="7 8">
    <name type="scientific">Smittium mucronatum</name>
    <dbReference type="NCBI Taxonomy" id="133383"/>
    <lineage>
        <taxon>Eukaryota</taxon>
        <taxon>Fungi</taxon>
        <taxon>Fungi incertae sedis</taxon>
        <taxon>Zoopagomycota</taxon>
        <taxon>Kickxellomycotina</taxon>
        <taxon>Harpellomycetes</taxon>
        <taxon>Harpellales</taxon>
        <taxon>Legeriomycetaceae</taxon>
        <taxon>Smittium</taxon>
    </lineage>
</organism>
<dbReference type="OrthoDB" id="10250504at2759"/>
<evidence type="ECO:0000256" key="2">
    <source>
        <dbReference type="ARBA" id="ARBA00022478"/>
    </source>
</evidence>
<gene>
    <name evidence="7" type="ORF">AYI68_g2607</name>
</gene>
<dbReference type="Gene3D" id="3.30.1490.120">
    <property type="entry name" value="RNA polymerase Rpb7-like, N-terminal domain"/>
    <property type="match status" value="1"/>
</dbReference>
<evidence type="ECO:0000256" key="5">
    <source>
        <dbReference type="SAM" id="MobiDB-lite"/>
    </source>
</evidence>
<dbReference type="STRING" id="133383.A0A1R0H296"/>
<dbReference type="InterPro" id="IPR045113">
    <property type="entry name" value="Rpb7-like"/>
</dbReference>
<dbReference type="Gene3D" id="2.40.50.140">
    <property type="entry name" value="Nucleic acid-binding proteins"/>
    <property type="match status" value="1"/>
</dbReference>
<sequence length="344" mass="38462">MKRKSTPQKDPKKQSKKQKALNDSPINQAEDAAQTIDGINDLLPTHQTISDNTSSLEDSINHEAPSSLNYPGTNPTSGIYESKTVSENEELQLFDGADFKVLKSSDFFNVKSKITITLAPVLLLKPETGVYETLNAMLLKYIPQLSGVLIAYNEVKYEAKYGKIMYDYPNLLFDVVAEFLIWRPMRGLVLRGAINIQSPAHIGILLYNTFNATIPKKCIDKRLYKWVEYEQPILQDVPETPTDTNDLLPTSEPEKITVKTQVSDSSSESDSENDDSTVPSTEKISSNTDEQSEDIVIDNPTSPKPDQDTHEPKRKIITHTGEWVNISTNKSIGSEGYIDFVVSE</sequence>
<name>A0A1R0H296_9FUNG</name>
<evidence type="ECO:0000256" key="1">
    <source>
        <dbReference type="ARBA" id="ARBA00004123"/>
    </source>
</evidence>
<dbReference type="Pfam" id="PF17875">
    <property type="entry name" value="RPA43_OB"/>
    <property type="match status" value="1"/>
</dbReference>
<comment type="caution">
    <text evidence="7">The sequence shown here is derived from an EMBL/GenBank/DDBJ whole genome shotgun (WGS) entry which is preliminary data.</text>
</comment>
<evidence type="ECO:0000313" key="8">
    <source>
        <dbReference type="Proteomes" id="UP000187455"/>
    </source>
</evidence>
<dbReference type="EMBL" id="LSSL01000991">
    <property type="protein sequence ID" value="OLY83256.1"/>
    <property type="molecule type" value="Genomic_DNA"/>
</dbReference>
<dbReference type="InterPro" id="IPR012340">
    <property type="entry name" value="NA-bd_OB-fold"/>
</dbReference>
<evidence type="ECO:0000256" key="4">
    <source>
        <dbReference type="ARBA" id="ARBA00023242"/>
    </source>
</evidence>
<dbReference type="PANTHER" id="PTHR12709:SF5">
    <property type="entry name" value="DNA-DIRECTED RNA POLYMERASE I SUBUNIT RPA43"/>
    <property type="match status" value="1"/>
</dbReference>
<feature type="compositionally biased region" description="Polar residues" evidence="5">
    <location>
        <begin position="45"/>
        <end position="80"/>
    </location>
</feature>
<protein>
    <submittedName>
        <fullName evidence="7">DNA-directed RNA polymerase I subunit RPA43</fullName>
    </submittedName>
</protein>
<dbReference type="PANTHER" id="PTHR12709">
    <property type="entry name" value="DNA-DIRECTED RNA POLYMERASE II, III"/>
    <property type="match status" value="1"/>
</dbReference>
<evidence type="ECO:0000313" key="7">
    <source>
        <dbReference type="EMBL" id="OLY83256.1"/>
    </source>
</evidence>
<reference evidence="7 8" key="1">
    <citation type="journal article" date="2016" name="Mol. Biol. Evol.">
        <title>Genome-Wide Survey of Gut Fungi (Harpellales) Reveals the First Horizontally Transferred Ubiquitin Gene from a Mosquito Host.</title>
        <authorList>
            <person name="Wang Y."/>
            <person name="White M.M."/>
            <person name="Kvist S."/>
            <person name="Moncalvo J.M."/>
        </authorList>
    </citation>
    <scope>NUCLEOTIDE SEQUENCE [LARGE SCALE GENOMIC DNA]</scope>
    <source>
        <strain evidence="7 8">ALG-7-W6</strain>
    </source>
</reference>
<dbReference type="GO" id="GO:0005736">
    <property type="term" value="C:RNA polymerase I complex"/>
    <property type="evidence" value="ECO:0007669"/>
    <property type="project" value="TreeGrafter"/>
</dbReference>
<accession>A0A1R0H296</accession>